<protein>
    <submittedName>
        <fullName evidence="2">Uncharacterized protein</fullName>
    </submittedName>
</protein>
<proteinExistence type="predicted"/>
<evidence type="ECO:0000256" key="1">
    <source>
        <dbReference type="SAM" id="MobiDB-lite"/>
    </source>
</evidence>
<accession>A0A5B9DCX9</accession>
<dbReference type="AlphaFoldDB" id="A0A5B9DCX9"/>
<feature type="region of interest" description="Disordered" evidence="1">
    <location>
        <begin position="1"/>
        <end position="34"/>
    </location>
</feature>
<name>A0A5B9DCX9_9ARCH</name>
<dbReference type="EMBL" id="CP042905">
    <property type="protein sequence ID" value="QEE16984.1"/>
    <property type="molecule type" value="Genomic_DNA"/>
</dbReference>
<sequence length="34" mass="3874">MAKNSPRKKKSEINRATKKKAAKFNTIGINDKKK</sequence>
<evidence type="ECO:0000313" key="2">
    <source>
        <dbReference type="EMBL" id="QEE16984.1"/>
    </source>
</evidence>
<feature type="compositionally biased region" description="Basic residues" evidence="1">
    <location>
        <begin position="1"/>
        <end position="22"/>
    </location>
</feature>
<gene>
    <name evidence="2" type="ORF">DSAG12_02816</name>
</gene>
<reference evidence="2" key="1">
    <citation type="journal article" date="2020" name="Nature">
        <title>Isolation of an archaeon at the prokaryote-eukaryote interface.</title>
        <authorList>
            <person name="Imachi H."/>
            <person name="Nobu M.K."/>
            <person name="Nakahara N."/>
            <person name="Morono Y."/>
            <person name="Ogawara M."/>
            <person name="Takaki Y."/>
            <person name="Takano Y."/>
            <person name="Uematsu K."/>
            <person name="Ikuta T."/>
            <person name="Ito M."/>
            <person name="Matsui Y."/>
            <person name="Miyazaki M."/>
            <person name="Murata K."/>
            <person name="Saito Y."/>
            <person name="Sakai S."/>
            <person name="Song C."/>
            <person name="Tasumi E."/>
            <person name="Yamanaka Y."/>
            <person name="Yamaguchi T."/>
            <person name="Kamagata Y."/>
            <person name="Tamaki H."/>
            <person name="Takai K."/>
        </authorList>
    </citation>
    <scope>NUCLEOTIDE SEQUENCE [LARGE SCALE GENOMIC DNA]</scope>
    <source>
        <strain evidence="2">MK-D1</strain>
    </source>
</reference>
<organism evidence="2">
    <name type="scientific">Promethearchaeum syntrophicum</name>
    <dbReference type="NCBI Taxonomy" id="2594042"/>
    <lineage>
        <taxon>Archaea</taxon>
        <taxon>Promethearchaeati</taxon>
        <taxon>Promethearchaeota</taxon>
        <taxon>Promethearchaeia</taxon>
        <taxon>Promethearchaeales</taxon>
        <taxon>Promethearchaeaceae</taxon>
        <taxon>Promethearchaeum</taxon>
    </lineage>
</organism>